<dbReference type="Proteomes" id="UP000195880">
    <property type="component" value="Plasmid pMDJK44.1"/>
</dbReference>
<feature type="region of interest" description="Disordered" evidence="1">
    <location>
        <begin position="43"/>
        <end position="68"/>
    </location>
</feature>
<keyword evidence="2" id="KW-1133">Transmembrane helix</keyword>
<geneLocation type="plasmid" evidence="4">
    <name>pmdjk44.1</name>
</geneLocation>
<feature type="transmembrane region" description="Helical" evidence="2">
    <location>
        <begin position="299"/>
        <end position="320"/>
    </location>
</feature>
<gene>
    <name evidence="3" type="ORF">SMD44_p10151</name>
</gene>
<evidence type="ECO:0000256" key="2">
    <source>
        <dbReference type="SAM" id="Phobius"/>
    </source>
</evidence>
<evidence type="ECO:0000313" key="4">
    <source>
        <dbReference type="Proteomes" id="UP000195880"/>
    </source>
</evidence>
<dbReference type="KEGG" id="salf:SMD44_p10151"/>
<feature type="transmembrane region" description="Helical" evidence="2">
    <location>
        <begin position="363"/>
        <end position="389"/>
    </location>
</feature>
<evidence type="ECO:0000313" key="3">
    <source>
        <dbReference type="EMBL" id="ATM24650.1"/>
    </source>
</evidence>
<keyword evidence="2" id="KW-0812">Transmembrane</keyword>
<dbReference type="EMBL" id="CP023976">
    <property type="protein sequence ID" value="ATM24650.1"/>
    <property type="molecule type" value="Genomic_DNA"/>
</dbReference>
<keyword evidence="2" id="KW-0472">Membrane</keyword>
<accession>A0A291W2Y2</accession>
<name>A0A291W2Y2_9ACTN</name>
<protein>
    <submittedName>
        <fullName evidence="3">Uncharacterized protein</fullName>
    </submittedName>
</protein>
<organism evidence="3 4">
    <name type="scientific">Streptomyces alboflavus</name>
    <dbReference type="NCBI Taxonomy" id="67267"/>
    <lineage>
        <taxon>Bacteria</taxon>
        <taxon>Bacillati</taxon>
        <taxon>Actinomycetota</taxon>
        <taxon>Actinomycetes</taxon>
        <taxon>Kitasatosporales</taxon>
        <taxon>Streptomycetaceae</taxon>
        <taxon>Streptomyces</taxon>
    </lineage>
</organism>
<keyword evidence="3" id="KW-0614">Plasmid</keyword>
<dbReference type="RefSeq" id="WP_100112476.1">
    <property type="nucleotide sequence ID" value="NZ_CP023976.1"/>
</dbReference>
<keyword evidence="4" id="KW-1185">Reference proteome</keyword>
<feature type="transmembrane region" description="Helical" evidence="2">
    <location>
        <begin position="332"/>
        <end position="351"/>
    </location>
</feature>
<sequence>MTHARWDAAITALRAQGEAVRAAADSVEECQGAWSAGATARRAQEETGRAAADRVKDQTAAGDERGEAARARWDRLTTAVVLWRTCEADYLRCATALLRAHLAHDRPPVRLPVAVVWPRPLRQLWKARGKDRSGGLWRTIPGDRVLAQVASAAPEDLLENVSKAIKDLQASLHGHRTGPRLHERCDPERAAADSPAATLPGFPDRGHWINQTFGRGSGWRIQPGREAELRALEDEERAVHERVEAFGSAVLRLLEHHHGPSTSPSAMRLSGAARWIGQEQRAVPRRTPWPDKMTMPQTLVLGGFGWLVLVLAAIPLTVAMKARVLSDHPKTVLLVALAVTVSGALAVARIAPRLMRLPGCSAAVPGLAAALAAYAVMQLQGPVAGYFFADPLDRYERQFTDRCLAASPYRIDSIQTQVVDRTLVVRPISGETDLRLGPAEDGSTHPLRPQDQATRAVLEKYGCELP</sequence>
<reference evidence="3 4" key="1">
    <citation type="submission" date="2017-10" db="EMBL/GenBank/DDBJ databases">
        <title>Streptomyces alboflavus Genome sequencing and assembly.</title>
        <authorList>
            <person name="Wang Y."/>
            <person name="Du B."/>
            <person name="Ding Y."/>
            <person name="Liu H."/>
            <person name="Hou Q."/>
            <person name="Liu K."/>
            <person name="Wang C."/>
            <person name="Yao L."/>
        </authorList>
    </citation>
    <scope>NUCLEOTIDE SEQUENCE [LARGE SCALE GENOMIC DNA]</scope>
    <source>
        <strain evidence="3 4">MDJK44</strain>
        <plasmid evidence="4">Plasmid pmdjk44.1</plasmid>
    </source>
</reference>
<dbReference type="AlphaFoldDB" id="A0A291W2Y2"/>
<dbReference type="OrthoDB" id="4023218at2"/>
<evidence type="ECO:0000256" key="1">
    <source>
        <dbReference type="SAM" id="MobiDB-lite"/>
    </source>
</evidence>
<proteinExistence type="predicted"/>